<dbReference type="AlphaFoldDB" id="A0A699Z4P4"/>
<comment type="caution">
    <text evidence="1">The sequence shown here is derived from an EMBL/GenBank/DDBJ whole genome shotgun (WGS) entry which is preliminary data.</text>
</comment>
<dbReference type="EMBL" id="BLLF01001012">
    <property type="protein sequence ID" value="GFH16540.1"/>
    <property type="molecule type" value="Genomic_DNA"/>
</dbReference>
<sequence length="75" mass="8475">MTWQSSVDTFCTGHQVKPPDHQVTATHNFGCVVGTVPRTTKRSIATPFTQHSMDPGRCIHREAGEARALNMWHEW</sequence>
<evidence type="ECO:0000313" key="1">
    <source>
        <dbReference type="EMBL" id="GFH16540.1"/>
    </source>
</evidence>
<dbReference type="Proteomes" id="UP000485058">
    <property type="component" value="Unassembled WGS sequence"/>
</dbReference>
<name>A0A699Z4P4_HAELA</name>
<proteinExistence type="predicted"/>
<gene>
    <name evidence="1" type="ORF">HaLaN_12974</name>
</gene>
<organism evidence="1 2">
    <name type="scientific">Haematococcus lacustris</name>
    <name type="common">Green alga</name>
    <name type="synonym">Haematococcus pluvialis</name>
    <dbReference type="NCBI Taxonomy" id="44745"/>
    <lineage>
        <taxon>Eukaryota</taxon>
        <taxon>Viridiplantae</taxon>
        <taxon>Chlorophyta</taxon>
        <taxon>core chlorophytes</taxon>
        <taxon>Chlorophyceae</taxon>
        <taxon>CS clade</taxon>
        <taxon>Chlamydomonadales</taxon>
        <taxon>Haematococcaceae</taxon>
        <taxon>Haematococcus</taxon>
    </lineage>
</organism>
<keyword evidence="2" id="KW-1185">Reference proteome</keyword>
<accession>A0A699Z4P4</accession>
<evidence type="ECO:0000313" key="2">
    <source>
        <dbReference type="Proteomes" id="UP000485058"/>
    </source>
</evidence>
<reference evidence="1 2" key="1">
    <citation type="submission" date="2020-02" db="EMBL/GenBank/DDBJ databases">
        <title>Draft genome sequence of Haematococcus lacustris strain NIES-144.</title>
        <authorList>
            <person name="Morimoto D."/>
            <person name="Nakagawa S."/>
            <person name="Yoshida T."/>
            <person name="Sawayama S."/>
        </authorList>
    </citation>
    <scope>NUCLEOTIDE SEQUENCE [LARGE SCALE GENOMIC DNA]</scope>
    <source>
        <strain evidence="1 2">NIES-144</strain>
    </source>
</reference>
<protein>
    <submittedName>
        <fullName evidence="1">Uncharacterized protein</fullName>
    </submittedName>
</protein>